<accession>A0A3B0S0I4</accession>
<dbReference type="InterPro" id="IPR012675">
    <property type="entry name" value="Beta-grasp_dom_sf"/>
</dbReference>
<dbReference type="InterPro" id="IPR010035">
    <property type="entry name" value="Thi_S"/>
</dbReference>
<dbReference type="PANTHER" id="PTHR34472:SF1">
    <property type="entry name" value="SULFUR CARRIER PROTEIN THIS"/>
    <property type="match status" value="1"/>
</dbReference>
<evidence type="ECO:0000313" key="1">
    <source>
        <dbReference type="EMBL" id="VAV99390.1"/>
    </source>
</evidence>
<dbReference type="SUPFAM" id="SSF54285">
    <property type="entry name" value="MoaD/ThiS"/>
    <property type="match status" value="1"/>
</dbReference>
<dbReference type="AlphaFoldDB" id="A0A3B0S0I4"/>
<sequence>MIEITLNGDSHNIEDGQSLVDLLQGLKLDPTKVAVERNLEIVPKTTYQDVKLAEGDRLEIVHFIGGGK</sequence>
<gene>
    <name evidence="1" type="ORF">MNBD_ALPHA01-1175</name>
</gene>
<dbReference type="InterPro" id="IPR016155">
    <property type="entry name" value="Mopterin_synth/thiamin_S_b"/>
</dbReference>
<dbReference type="Pfam" id="PF02597">
    <property type="entry name" value="ThiS"/>
    <property type="match status" value="1"/>
</dbReference>
<reference evidence="1" key="1">
    <citation type="submission" date="2018-06" db="EMBL/GenBank/DDBJ databases">
        <authorList>
            <person name="Zhirakovskaya E."/>
        </authorList>
    </citation>
    <scope>NUCLEOTIDE SEQUENCE</scope>
</reference>
<dbReference type="PANTHER" id="PTHR34472">
    <property type="entry name" value="SULFUR CARRIER PROTEIN THIS"/>
    <property type="match status" value="1"/>
</dbReference>
<dbReference type="InterPro" id="IPR003749">
    <property type="entry name" value="ThiS/MoaD-like"/>
</dbReference>
<dbReference type="CDD" id="cd00565">
    <property type="entry name" value="Ubl_ThiS"/>
    <property type="match status" value="1"/>
</dbReference>
<dbReference type="Gene3D" id="3.10.20.30">
    <property type="match status" value="1"/>
</dbReference>
<name>A0A3B0S0I4_9ZZZZ</name>
<dbReference type="NCBIfam" id="TIGR01683">
    <property type="entry name" value="thiS"/>
    <property type="match status" value="1"/>
</dbReference>
<proteinExistence type="predicted"/>
<dbReference type="EMBL" id="UOEJ01000113">
    <property type="protein sequence ID" value="VAV99390.1"/>
    <property type="molecule type" value="Genomic_DNA"/>
</dbReference>
<protein>
    <submittedName>
        <fullName evidence="1">Thiazole biosynthesis protein ThiG</fullName>
    </submittedName>
</protein>
<organism evidence="1">
    <name type="scientific">hydrothermal vent metagenome</name>
    <dbReference type="NCBI Taxonomy" id="652676"/>
    <lineage>
        <taxon>unclassified sequences</taxon>
        <taxon>metagenomes</taxon>
        <taxon>ecological metagenomes</taxon>
    </lineage>
</organism>